<name>W2LXV4_PHYNI</name>
<dbReference type="AlphaFoldDB" id="W2LXV4"/>
<gene>
    <name evidence="1" type="ORF">L917_01949</name>
</gene>
<organism evidence="1">
    <name type="scientific">Phytophthora nicotianae</name>
    <name type="common">Potato buckeye rot agent</name>
    <name type="synonym">Phytophthora parasitica</name>
    <dbReference type="NCBI Taxonomy" id="4792"/>
    <lineage>
        <taxon>Eukaryota</taxon>
        <taxon>Sar</taxon>
        <taxon>Stramenopiles</taxon>
        <taxon>Oomycota</taxon>
        <taxon>Peronosporomycetes</taxon>
        <taxon>Peronosporales</taxon>
        <taxon>Peronosporaceae</taxon>
        <taxon>Phytophthora</taxon>
    </lineage>
</organism>
<dbReference type="Proteomes" id="UP000054423">
    <property type="component" value="Unassembled WGS sequence"/>
</dbReference>
<reference evidence="1" key="1">
    <citation type="submission" date="2013-11" db="EMBL/GenBank/DDBJ databases">
        <title>The Genome Sequence of Phytophthora parasitica CHvinca01.</title>
        <authorList>
            <consortium name="The Broad Institute Genomics Platform"/>
            <person name="Russ C."/>
            <person name="Tyler B."/>
            <person name="Panabieres F."/>
            <person name="Shan W."/>
            <person name="Tripathy S."/>
            <person name="Grunwald N."/>
            <person name="Machado M."/>
            <person name="Johnson C.S."/>
            <person name="Arredondo F."/>
            <person name="Hong C."/>
            <person name="Coffey M."/>
            <person name="Young S.K."/>
            <person name="Zeng Q."/>
            <person name="Gargeya S."/>
            <person name="Fitzgerald M."/>
            <person name="Abouelleil A."/>
            <person name="Alvarado L."/>
            <person name="Chapman S.B."/>
            <person name="Gainer-Dewar J."/>
            <person name="Goldberg J."/>
            <person name="Griggs A."/>
            <person name="Gujja S."/>
            <person name="Hansen M."/>
            <person name="Howarth C."/>
            <person name="Imamovic A."/>
            <person name="Ireland A."/>
            <person name="Larimer J."/>
            <person name="McCowan C."/>
            <person name="Murphy C."/>
            <person name="Pearson M."/>
            <person name="Poon T.W."/>
            <person name="Priest M."/>
            <person name="Roberts A."/>
            <person name="Saif S."/>
            <person name="Shea T."/>
            <person name="Sykes S."/>
            <person name="Wortman J."/>
            <person name="Nusbaum C."/>
            <person name="Birren B."/>
        </authorList>
    </citation>
    <scope>NUCLEOTIDE SEQUENCE [LARGE SCALE GENOMIC DNA]</scope>
    <source>
        <strain evidence="1">CHvinca01</strain>
    </source>
</reference>
<dbReference type="OrthoDB" id="4367135at2759"/>
<dbReference type="EMBL" id="KI677705">
    <property type="protein sequence ID" value="ETM01480.1"/>
    <property type="molecule type" value="Genomic_DNA"/>
</dbReference>
<evidence type="ECO:0000313" key="1">
    <source>
        <dbReference type="EMBL" id="ETM01480.1"/>
    </source>
</evidence>
<proteinExistence type="predicted"/>
<evidence type="ECO:0008006" key="2">
    <source>
        <dbReference type="Google" id="ProtNLM"/>
    </source>
</evidence>
<protein>
    <recommendedName>
        <fullName evidence="2">FAR1 domain-containing protein</fullName>
    </recommendedName>
</protein>
<sequence>MTTRADVLGPVDITELKLQDENLTWEIDVHAEASFSSRAEAQNAANASAKSVGYGLVVKRSCQDANKNTRRVIFACDRHEQRRTHNISRAGSRRQPNAASRRCGCKMKIDIVRRTDDEVSQRGILFTAPSPLHITTLLLRKFPLIQFIVDQN</sequence>
<dbReference type="VEuPathDB" id="FungiDB:PPTG_19225"/>
<accession>W2LXV4</accession>